<feature type="compositionally biased region" description="Acidic residues" evidence="1">
    <location>
        <begin position="23"/>
        <end position="41"/>
    </location>
</feature>
<comment type="caution">
    <text evidence="2">The sequence shown here is derived from an EMBL/GenBank/DDBJ whole genome shotgun (WGS) entry which is preliminary data.</text>
</comment>
<feature type="compositionally biased region" description="Acidic residues" evidence="1">
    <location>
        <begin position="151"/>
        <end position="168"/>
    </location>
</feature>
<dbReference type="AlphaFoldDB" id="A0ABD5VIN3"/>
<dbReference type="Proteomes" id="UP001596395">
    <property type="component" value="Unassembled WGS sequence"/>
</dbReference>
<sequence length="284" mass="30122">MSESTRTTADGGDSDTLNVEDLFATDETDISIDDGESDDETVTPGSGTVTPDAEDTTADELFAQLREEQDDADQAHAVDELGDESPDEIMARADEEEAHVDQIDDAIRADEGALDDLLLTERREADGFLWVETEDDDATDDIGSLFAASDEASETQQDESTPADDESSPDATAAERSDDGFSLTDDDPGSFDARAATFDSDGDDFAVDAAAFEDDEDASTAPSEDDALANEGDPSDADEDIDGDDPEDTADEDIDGDDPEDTADDEQDSDDDGLAARIRSILTG</sequence>
<protein>
    <submittedName>
        <fullName evidence="2">Uncharacterized protein</fullName>
    </submittedName>
</protein>
<evidence type="ECO:0000256" key="1">
    <source>
        <dbReference type="SAM" id="MobiDB-lite"/>
    </source>
</evidence>
<organism evidence="2 3">
    <name type="scientific">Halorubellus litoreus</name>
    <dbReference type="NCBI Taxonomy" id="755308"/>
    <lineage>
        <taxon>Archaea</taxon>
        <taxon>Methanobacteriati</taxon>
        <taxon>Methanobacteriota</taxon>
        <taxon>Stenosarchaea group</taxon>
        <taxon>Halobacteria</taxon>
        <taxon>Halobacteriales</taxon>
        <taxon>Halorubellaceae</taxon>
        <taxon>Halorubellus</taxon>
    </lineage>
</organism>
<accession>A0ABD5VIN3</accession>
<proteinExistence type="predicted"/>
<dbReference type="RefSeq" id="WP_336350540.1">
    <property type="nucleotide sequence ID" value="NZ_JAZAQL010000002.1"/>
</dbReference>
<gene>
    <name evidence="2" type="ORF">ACFQGB_11980</name>
</gene>
<keyword evidence="3" id="KW-1185">Reference proteome</keyword>
<dbReference type="EMBL" id="JBHSXN010000002">
    <property type="protein sequence ID" value="MFC6953583.1"/>
    <property type="molecule type" value="Genomic_DNA"/>
</dbReference>
<feature type="compositionally biased region" description="Acidic residues" evidence="1">
    <location>
        <begin position="200"/>
        <end position="273"/>
    </location>
</feature>
<evidence type="ECO:0000313" key="3">
    <source>
        <dbReference type="Proteomes" id="UP001596395"/>
    </source>
</evidence>
<reference evidence="2 3" key="1">
    <citation type="journal article" date="2019" name="Int. J. Syst. Evol. Microbiol.">
        <title>The Global Catalogue of Microorganisms (GCM) 10K type strain sequencing project: providing services to taxonomists for standard genome sequencing and annotation.</title>
        <authorList>
            <consortium name="The Broad Institute Genomics Platform"/>
            <consortium name="The Broad Institute Genome Sequencing Center for Infectious Disease"/>
            <person name="Wu L."/>
            <person name="Ma J."/>
        </authorList>
    </citation>
    <scope>NUCLEOTIDE SEQUENCE [LARGE SCALE GENOMIC DNA]</scope>
    <source>
        <strain evidence="2 3">GX26</strain>
    </source>
</reference>
<evidence type="ECO:0000313" key="2">
    <source>
        <dbReference type="EMBL" id="MFC6953583.1"/>
    </source>
</evidence>
<feature type="region of interest" description="Disordered" evidence="1">
    <location>
        <begin position="130"/>
        <end position="284"/>
    </location>
</feature>
<feature type="region of interest" description="Disordered" evidence="1">
    <location>
        <begin position="1"/>
        <end position="55"/>
    </location>
</feature>
<name>A0ABD5VIN3_9EURY</name>